<sequence length="437" mass="49169">MKSQHLTVAMNGTEVGILFRDTSGAMSFQYKKSWIKTVGSRAISFSLPLTSHKYTGREVFNFFSNLLPDSSIILARMQAKFKIATSHPFDLLASVGRDCIGAIQLYPEDSKIPPVREIHAEPLSEGDIIQLIDDYRTAPLGMNNDTDFRISLAGAQEKTALLWYQERWQRPIGSTPTSHIFKLPIGRIEQNNIDLSESCENEWLCLKIAKEFGFPVADAELATFGNKKVLIVRRFDRRWSNDGSWLMRLPQEDMCQALGVSSAQKYESDGGPSISDIMKLLISSRQSTLDRETFFRTQILFWLLAAIDGHAKNFSLFIDAGSSFTMTPLYDIISAYPLFHPKGIPQQKAKMAMALQGKNRQYHWAKILPRHFLNTADHVGISPELAKKFLTEIGQQTPDVIQKVSAQLPDNFPTHISDAIFKGIEKQAIKLLKAILG</sequence>
<gene>
    <name evidence="6" type="ORF">AB204_10560</name>
</gene>
<dbReference type="GO" id="GO:0005829">
    <property type="term" value="C:cytosol"/>
    <property type="evidence" value="ECO:0007669"/>
    <property type="project" value="TreeGrafter"/>
</dbReference>
<dbReference type="STRING" id="880157.AB204_10560"/>
<evidence type="ECO:0000259" key="5">
    <source>
        <dbReference type="Pfam" id="PF13657"/>
    </source>
</evidence>
<evidence type="ECO:0000256" key="2">
    <source>
        <dbReference type="ARBA" id="ARBA00022679"/>
    </source>
</evidence>
<dbReference type="PATRIC" id="fig|880157.4.peg.2234"/>
<keyword evidence="2" id="KW-0808">Transferase</keyword>
<dbReference type="RefSeq" id="WP_047963328.1">
    <property type="nucleotide sequence ID" value="NZ_CAWMBG010000064.1"/>
</dbReference>
<keyword evidence="7" id="KW-1185">Reference proteome</keyword>
<dbReference type="InterPro" id="IPR052028">
    <property type="entry name" value="HipA_Ser/Thr_kinase"/>
</dbReference>
<protein>
    <submittedName>
        <fullName evidence="6">Serine/threonine protein kinase</fullName>
    </submittedName>
</protein>
<dbReference type="InterPro" id="IPR012893">
    <property type="entry name" value="HipA-like_C"/>
</dbReference>
<evidence type="ECO:0000313" key="6">
    <source>
        <dbReference type="EMBL" id="KMJ45131.1"/>
    </source>
</evidence>
<accession>A0A0J5FS84</accession>
<dbReference type="Proteomes" id="UP000036277">
    <property type="component" value="Unassembled WGS sequence"/>
</dbReference>
<dbReference type="Pfam" id="PF07804">
    <property type="entry name" value="HipA_C"/>
    <property type="match status" value="1"/>
</dbReference>
<keyword evidence="3 6" id="KW-0418">Kinase</keyword>
<keyword evidence="6" id="KW-0723">Serine/threonine-protein kinase</keyword>
<dbReference type="PANTHER" id="PTHR37419:SF1">
    <property type="entry name" value="SERINE_THREONINE-PROTEIN KINASE TOXIN HIPA"/>
    <property type="match status" value="1"/>
</dbReference>
<feature type="domain" description="HipA-like C-terminal" evidence="4">
    <location>
        <begin position="150"/>
        <end position="399"/>
    </location>
</feature>
<evidence type="ECO:0000256" key="1">
    <source>
        <dbReference type="ARBA" id="ARBA00010164"/>
    </source>
</evidence>
<dbReference type="GO" id="GO:0004674">
    <property type="term" value="F:protein serine/threonine kinase activity"/>
    <property type="evidence" value="ECO:0007669"/>
    <property type="project" value="UniProtKB-KW"/>
</dbReference>
<proteinExistence type="inferred from homology"/>
<evidence type="ECO:0000256" key="3">
    <source>
        <dbReference type="ARBA" id="ARBA00022777"/>
    </source>
</evidence>
<comment type="similarity">
    <text evidence="1">Belongs to the HipA Ser/Thr kinase family.</text>
</comment>
<name>A0A0J5FS84_9GAMM</name>
<dbReference type="OrthoDB" id="9805913at2"/>
<organism evidence="6 7">
    <name type="scientific">Xenorhabdus khoisanae</name>
    <dbReference type="NCBI Taxonomy" id="880157"/>
    <lineage>
        <taxon>Bacteria</taxon>
        <taxon>Pseudomonadati</taxon>
        <taxon>Pseudomonadota</taxon>
        <taxon>Gammaproteobacteria</taxon>
        <taxon>Enterobacterales</taxon>
        <taxon>Morganellaceae</taxon>
        <taxon>Xenorhabdus</taxon>
    </lineage>
</organism>
<dbReference type="EMBL" id="LFCV01000064">
    <property type="protein sequence ID" value="KMJ45131.1"/>
    <property type="molecule type" value="Genomic_DNA"/>
</dbReference>
<dbReference type="PANTHER" id="PTHR37419">
    <property type="entry name" value="SERINE/THREONINE-PROTEIN KINASE TOXIN HIPA"/>
    <property type="match status" value="1"/>
</dbReference>
<dbReference type="NCBIfam" id="TIGR03071">
    <property type="entry name" value="couple_hipA"/>
    <property type="match status" value="1"/>
</dbReference>
<dbReference type="AlphaFoldDB" id="A0A0J5FS84"/>
<dbReference type="CDD" id="cd17808">
    <property type="entry name" value="HipA_Ec_like"/>
    <property type="match status" value="1"/>
</dbReference>
<comment type="caution">
    <text evidence="6">The sequence shown here is derived from an EMBL/GenBank/DDBJ whole genome shotgun (WGS) entry which is preliminary data.</text>
</comment>
<evidence type="ECO:0000313" key="7">
    <source>
        <dbReference type="Proteomes" id="UP000036277"/>
    </source>
</evidence>
<reference evidence="6 7" key="1">
    <citation type="submission" date="2015-06" db="EMBL/GenBank/DDBJ databases">
        <title>Draft Whole-Genome Sequence of the Entomopathogenic Bacterium Xenorhabdus khoisanae.</title>
        <authorList>
            <person name="Naidoo S."/>
            <person name="Featherston J."/>
            <person name="Gray V.M."/>
        </authorList>
    </citation>
    <scope>NUCLEOTIDE SEQUENCE [LARGE SCALE GENOMIC DNA]</scope>
    <source>
        <strain evidence="6 7">MCB</strain>
    </source>
</reference>
<feature type="domain" description="HipA N-terminal subdomain 1" evidence="5">
    <location>
        <begin position="6"/>
        <end position="105"/>
    </location>
</feature>
<dbReference type="Pfam" id="PF13657">
    <property type="entry name" value="Couple_hipA"/>
    <property type="match status" value="1"/>
</dbReference>
<dbReference type="InterPro" id="IPR017508">
    <property type="entry name" value="HipA_N1"/>
</dbReference>
<evidence type="ECO:0000259" key="4">
    <source>
        <dbReference type="Pfam" id="PF07804"/>
    </source>
</evidence>